<sequence>MSGLFDPANPCLADRLGPARKVVVLAGERADITPLRRYLDELCAGDRLAGYRVLPVDFPGPRPTLAQVEHLATAAVAAGLGRKDAFVVVGHDVAGQAGLAAAALLRRHTRAVQIVGDLTAAASAVRSVERLTLGQGMSVRRKEVSILIDADRVLGGPDALSPLAATAGTTSRRLISHVEFLDGVFSRPDAGLSSWLPVHGQVLAVVDAFSPGVLADVEAFLADQRARGVISRVRTIPLTSSPSTKRRELAERLLAEADRMSLGPADLVIGVGGGAVLDLVGTVALLRGGSTPYLRIPTTLVGMIDAGIGLKVGVDAAGRKNLLGGYHPPVACLCDLAFLRTLPRQELRCGLSEAIKIAAVTDPALFSMLETHHGTLLDGPVTASTAQIVRQAIVAMQRELAANPFEEEVCRLPDFGHEFGHLLEVASGYRLRHGEAVAVGMALAGALAVESGRLAEPEYQRFLALLTGAGLPVIDPLCTPGRLWRWLREDISAHKGGAPHLVIPTAIGSGGFIHTIEELTSSMLKRACRRLSGVTS</sequence>
<evidence type="ECO:0000313" key="5">
    <source>
        <dbReference type="EMBL" id="SED21655.1"/>
    </source>
</evidence>
<dbReference type="InterPro" id="IPR056179">
    <property type="entry name" value="DHQS_C"/>
</dbReference>
<evidence type="ECO:0000313" key="6">
    <source>
        <dbReference type="Proteomes" id="UP000199622"/>
    </source>
</evidence>
<organism evidence="5 6">
    <name type="scientific">Amycolatopsis tolypomycina</name>
    <dbReference type="NCBI Taxonomy" id="208445"/>
    <lineage>
        <taxon>Bacteria</taxon>
        <taxon>Bacillati</taxon>
        <taxon>Actinomycetota</taxon>
        <taxon>Actinomycetes</taxon>
        <taxon>Pseudonocardiales</taxon>
        <taxon>Pseudonocardiaceae</taxon>
        <taxon>Amycolatopsis</taxon>
    </lineage>
</organism>
<dbReference type="Gene3D" id="1.20.1090.10">
    <property type="entry name" value="Dehydroquinate synthase-like - alpha domain"/>
    <property type="match status" value="1"/>
</dbReference>
<evidence type="ECO:0000256" key="1">
    <source>
        <dbReference type="ARBA" id="ARBA00001911"/>
    </source>
</evidence>
<keyword evidence="2" id="KW-0520">NAD</keyword>
<dbReference type="PANTHER" id="PTHR43622">
    <property type="entry name" value="3-DEHYDROQUINATE SYNTHASE"/>
    <property type="match status" value="1"/>
</dbReference>
<dbReference type="STRING" id="208445.SAMN04489727_6929"/>
<feature type="domain" description="3-dehydroquinate synthase C-terminal" evidence="4">
    <location>
        <begin position="350"/>
        <end position="474"/>
    </location>
</feature>
<accession>A0A1H4YVI9</accession>
<dbReference type="GO" id="GO:0003856">
    <property type="term" value="F:3-dehydroquinate synthase activity"/>
    <property type="evidence" value="ECO:0007669"/>
    <property type="project" value="TreeGrafter"/>
</dbReference>
<reference evidence="6" key="1">
    <citation type="submission" date="2016-10" db="EMBL/GenBank/DDBJ databases">
        <authorList>
            <person name="Varghese N."/>
            <person name="Submissions S."/>
        </authorList>
    </citation>
    <scope>NUCLEOTIDE SEQUENCE [LARGE SCALE GENOMIC DNA]</scope>
    <source>
        <strain evidence="6">DSM 44544</strain>
    </source>
</reference>
<keyword evidence="6" id="KW-1185">Reference proteome</keyword>
<proteinExistence type="predicted"/>
<gene>
    <name evidence="5" type="ORF">SAMN04489727_6929</name>
</gene>
<dbReference type="EMBL" id="FNSO01000004">
    <property type="protein sequence ID" value="SED21655.1"/>
    <property type="molecule type" value="Genomic_DNA"/>
</dbReference>
<dbReference type="AlphaFoldDB" id="A0A1H4YVI9"/>
<dbReference type="PANTHER" id="PTHR43622:SF3">
    <property type="entry name" value="2-EPI-5-EPI-VALIOLONE SYNTHASE"/>
    <property type="match status" value="1"/>
</dbReference>
<dbReference type="InterPro" id="IPR030960">
    <property type="entry name" value="DHQS/DOIS_N"/>
</dbReference>
<dbReference type="InterPro" id="IPR050071">
    <property type="entry name" value="Dehydroquinate_synthase"/>
</dbReference>
<feature type="domain" description="3-dehydroquinate synthase N-terminal" evidence="3">
    <location>
        <begin position="240"/>
        <end position="348"/>
    </location>
</feature>
<dbReference type="Proteomes" id="UP000199622">
    <property type="component" value="Unassembled WGS sequence"/>
</dbReference>
<evidence type="ECO:0000259" key="3">
    <source>
        <dbReference type="Pfam" id="PF01761"/>
    </source>
</evidence>
<protein>
    <submittedName>
        <fullName evidence="5">3-dehydroquinate synthase</fullName>
    </submittedName>
</protein>
<dbReference type="OrthoDB" id="9806583at2"/>
<evidence type="ECO:0000256" key="2">
    <source>
        <dbReference type="ARBA" id="ARBA00023027"/>
    </source>
</evidence>
<dbReference type="Gene3D" id="3.40.50.1970">
    <property type="match status" value="2"/>
</dbReference>
<name>A0A1H4YVI9_9PSEU</name>
<dbReference type="SUPFAM" id="SSF56796">
    <property type="entry name" value="Dehydroquinate synthase-like"/>
    <property type="match status" value="1"/>
</dbReference>
<dbReference type="Pfam" id="PF01761">
    <property type="entry name" value="DHQ_synthase"/>
    <property type="match status" value="1"/>
</dbReference>
<evidence type="ECO:0000259" key="4">
    <source>
        <dbReference type="Pfam" id="PF24621"/>
    </source>
</evidence>
<dbReference type="RefSeq" id="WP_091315337.1">
    <property type="nucleotide sequence ID" value="NZ_FNSO01000004.1"/>
</dbReference>
<dbReference type="Pfam" id="PF24621">
    <property type="entry name" value="DHQS_C"/>
    <property type="match status" value="1"/>
</dbReference>
<comment type="cofactor">
    <cofactor evidence="1">
        <name>NAD(+)</name>
        <dbReference type="ChEBI" id="CHEBI:57540"/>
    </cofactor>
</comment>